<dbReference type="SUPFAM" id="SSF55846">
    <property type="entry name" value="N-acetylmuramoyl-L-alanine amidase-like"/>
    <property type="match status" value="1"/>
</dbReference>
<organism evidence="6">
    <name type="scientific">marine metagenome</name>
    <dbReference type="NCBI Taxonomy" id="408172"/>
    <lineage>
        <taxon>unclassified sequences</taxon>
        <taxon>metagenomes</taxon>
        <taxon>ecological metagenomes</taxon>
    </lineage>
</organism>
<evidence type="ECO:0000313" key="6">
    <source>
        <dbReference type="EMBL" id="SVE05075.1"/>
    </source>
</evidence>
<dbReference type="InterPro" id="IPR036505">
    <property type="entry name" value="Amidase/PGRP_sf"/>
</dbReference>
<evidence type="ECO:0000256" key="1">
    <source>
        <dbReference type="ARBA" id="ARBA00001561"/>
    </source>
</evidence>
<evidence type="ECO:0000256" key="2">
    <source>
        <dbReference type="ARBA" id="ARBA00011901"/>
    </source>
</evidence>
<dbReference type="EC" id="3.5.1.28" evidence="2"/>
<protein>
    <recommendedName>
        <fullName evidence="2">N-acetylmuramoyl-L-alanine amidase</fullName>
        <ecNumber evidence="2">3.5.1.28</ecNumber>
    </recommendedName>
</protein>
<dbReference type="GO" id="GO:0009254">
    <property type="term" value="P:peptidoglycan turnover"/>
    <property type="evidence" value="ECO:0007669"/>
    <property type="project" value="TreeGrafter"/>
</dbReference>
<gene>
    <name evidence="6" type="ORF">METZ01_LOCUS457929</name>
</gene>
<feature type="domain" description="N-acetylmuramoyl-L-alanine amidase" evidence="5">
    <location>
        <begin position="21"/>
        <end position="109"/>
    </location>
</feature>
<dbReference type="InterPro" id="IPR002502">
    <property type="entry name" value="Amidase_domain"/>
</dbReference>
<dbReference type="EMBL" id="UINC01190764">
    <property type="protein sequence ID" value="SVE05075.1"/>
    <property type="molecule type" value="Genomic_DNA"/>
</dbReference>
<dbReference type="GO" id="GO:0019867">
    <property type="term" value="C:outer membrane"/>
    <property type="evidence" value="ECO:0007669"/>
    <property type="project" value="TreeGrafter"/>
</dbReference>
<keyword evidence="3" id="KW-0378">Hydrolase</keyword>
<evidence type="ECO:0000256" key="3">
    <source>
        <dbReference type="ARBA" id="ARBA00022801"/>
    </source>
</evidence>
<evidence type="ECO:0000256" key="4">
    <source>
        <dbReference type="ARBA" id="ARBA00023316"/>
    </source>
</evidence>
<reference evidence="6" key="1">
    <citation type="submission" date="2018-05" db="EMBL/GenBank/DDBJ databases">
        <authorList>
            <person name="Lanie J.A."/>
            <person name="Ng W.-L."/>
            <person name="Kazmierczak K.M."/>
            <person name="Andrzejewski T.M."/>
            <person name="Davidsen T.M."/>
            <person name="Wayne K.J."/>
            <person name="Tettelin H."/>
            <person name="Glass J.I."/>
            <person name="Rusch D."/>
            <person name="Podicherti R."/>
            <person name="Tsui H.-C.T."/>
            <person name="Winkler M.E."/>
        </authorList>
    </citation>
    <scope>NUCLEOTIDE SEQUENCE</scope>
</reference>
<dbReference type="GO" id="GO:0071555">
    <property type="term" value="P:cell wall organization"/>
    <property type="evidence" value="ECO:0007669"/>
    <property type="project" value="UniProtKB-KW"/>
</dbReference>
<sequence length="119" mass="13311">MSLVTGCHSLLIVDDPARYQDERIKYLVLHFTSEHFARSLELLTGRGESRVSVHYLVPEPGDDTYTDPSLRVHRLVPENQRAWHAGRSYWSGATALNGTSIGIEIVNRSACQDDSLATD</sequence>
<keyword evidence="4" id="KW-0961">Cell wall biogenesis/degradation</keyword>
<dbReference type="GO" id="GO:0008745">
    <property type="term" value="F:N-acetylmuramoyl-L-alanine amidase activity"/>
    <property type="evidence" value="ECO:0007669"/>
    <property type="project" value="UniProtKB-EC"/>
</dbReference>
<feature type="non-terminal residue" evidence="6">
    <location>
        <position position="119"/>
    </location>
</feature>
<dbReference type="Pfam" id="PF01510">
    <property type="entry name" value="Amidase_2"/>
    <property type="match status" value="1"/>
</dbReference>
<comment type="catalytic activity">
    <reaction evidence="1">
        <text>Hydrolyzes the link between N-acetylmuramoyl residues and L-amino acid residues in certain cell-wall glycopeptides.</text>
        <dbReference type="EC" id="3.5.1.28"/>
    </reaction>
</comment>
<accession>A0A383AD13</accession>
<dbReference type="PANTHER" id="PTHR30417">
    <property type="entry name" value="N-ACETYLMURAMOYL-L-ALANINE AMIDASE AMID"/>
    <property type="match status" value="1"/>
</dbReference>
<name>A0A383AD13_9ZZZZ</name>
<proteinExistence type="predicted"/>
<dbReference type="CDD" id="cd06583">
    <property type="entry name" value="PGRP"/>
    <property type="match status" value="1"/>
</dbReference>
<evidence type="ECO:0000259" key="5">
    <source>
        <dbReference type="Pfam" id="PF01510"/>
    </source>
</evidence>
<dbReference type="PANTHER" id="PTHR30417:SF1">
    <property type="entry name" value="N-ACETYLMURAMOYL-L-ALANINE AMIDASE AMID"/>
    <property type="match status" value="1"/>
</dbReference>
<dbReference type="GO" id="GO:0009253">
    <property type="term" value="P:peptidoglycan catabolic process"/>
    <property type="evidence" value="ECO:0007669"/>
    <property type="project" value="InterPro"/>
</dbReference>
<dbReference type="Gene3D" id="3.40.80.10">
    <property type="entry name" value="Peptidoglycan recognition protein-like"/>
    <property type="match status" value="1"/>
</dbReference>
<dbReference type="InterPro" id="IPR051206">
    <property type="entry name" value="NAMLAA_amidase_2"/>
</dbReference>
<dbReference type="AlphaFoldDB" id="A0A383AD13"/>